<comment type="caution">
    <text evidence="16">The sequence shown here is derived from an EMBL/GenBank/DDBJ whole genome shotgun (WGS) entry which is preliminary data.</text>
</comment>
<evidence type="ECO:0000256" key="4">
    <source>
        <dbReference type="ARBA" id="ARBA00012142"/>
    </source>
</evidence>
<keyword evidence="7" id="KW-0547">Nucleotide-binding</keyword>
<dbReference type="PANTHER" id="PTHR11817">
    <property type="entry name" value="PYRUVATE KINASE"/>
    <property type="match status" value="1"/>
</dbReference>
<evidence type="ECO:0000256" key="9">
    <source>
        <dbReference type="ARBA" id="ARBA00022840"/>
    </source>
</evidence>
<accession>A0AAW2H8R0</accession>
<dbReference type="Gene3D" id="2.40.33.10">
    <property type="entry name" value="PK beta-barrel domain-like"/>
    <property type="match status" value="1"/>
</dbReference>
<proteinExistence type="inferred from homology"/>
<evidence type="ECO:0000256" key="11">
    <source>
        <dbReference type="ARBA" id="ARBA00023152"/>
    </source>
</evidence>
<evidence type="ECO:0000256" key="6">
    <source>
        <dbReference type="ARBA" id="ARBA00022723"/>
    </source>
</evidence>
<keyword evidence="12" id="KW-0670">Pyruvate</keyword>
<dbReference type="InterPro" id="IPR015793">
    <property type="entry name" value="Pyrv_Knase_brl"/>
</dbReference>
<comment type="similarity">
    <text evidence="3 13">Belongs to the pyruvate kinase family.</text>
</comment>
<reference evidence="16" key="1">
    <citation type="journal article" date="2024" name="Gigascience">
        <title>Chromosome-level genome of the poultry shaft louse Menopon gallinae provides insight into the host-switching and adaptive evolution of parasitic lice.</title>
        <authorList>
            <person name="Xu Y."/>
            <person name="Ma L."/>
            <person name="Liu S."/>
            <person name="Liang Y."/>
            <person name="Liu Q."/>
            <person name="He Z."/>
            <person name="Tian L."/>
            <person name="Duan Y."/>
            <person name="Cai W."/>
            <person name="Li H."/>
            <person name="Song F."/>
        </authorList>
    </citation>
    <scope>NUCLEOTIDE SEQUENCE</scope>
    <source>
        <strain evidence="16">Cailab_2023a</strain>
    </source>
</reference>
<dbReference type="GO" id="GO:0016301">
    <property type="term" value="F:kinase activity"/>
    <property type="evidence" value="ECO:0007669"/>
    <property type="project" value="UniProtKB-KW"/>
</dbReference>
<evidence type="ECO:0000256" key="13">
    <source>
        <dbReference type="RuleBase" id="RU000504"/>
    </source>
</evidence>
<evidence type="ECO:0000256" key="2">
    <source>
        <dbReference type="ARBA" id="ARBA00004997"/>
    </source>
</evidence>
<dbReference type="InterPro" id="IPR015813">
    <property type="entry name" value="Pyrv/PenolPyrv_kinase-like_dom"/>
</dbReference>
<protein>
    <recommendedName>
        <fullName evidence="4 13">Pyruvate kinase</fullName>
        <ecNumber evidence="4 13">2.7.1.40</ecNumber>
    </recommendedName>
</protein>
<evidence type="ECO:0000256" key="7">
    <source>
        <dbReference type="ARBA" id="ARBA00022741"/>
    </source>
</evidence>
<evidence type="ECO:0000313" key="16">
    <source>
        <dbReference type="EMBL" id="KAL0266183.1"/>
    </source>
</evidence>
<keyword evidence="10 13" id="KW-0460">Magnesium</keyword>
<keyword evidence="6" id="KW-0479">Metal-binding</keyword>
<dbReference type="EC" id="2.7.1.40" evidence="4 13"/>
<feature type="domain" description="Pyruvate kinase C-terminal" evidence="15">
    <location>
        <begin position="227"/>
        <end position="338"/>
    </location>
</feature>
<gene>
    <name evidence="16" type="ORF">PYX00_011900</name>
</gene>
<evidence type="ECO:0000256" key="8">
    <source>
        <dbReference type="ARBA" id="ARBA00022777"/>
    </source>
</evidence>
<dbReference type="PROSITE" id="PS00110">
    <property type="entry name" value="PYRUVATE_KINASE"/>
    <property type="match status" value="1"/>
</dbReference>
<keyword evidence="11 13" id="KW-0324">Glycolysis</keyword>
<dbReference type="GO" id="GO:0000287">
    <property type="term" value="F:magnesium ion binding"/>
    <property type="evidence" value="ECO:0007669"/>
    <property type="project" value="InterPro"/>
</dbReference>
<dbReference type="Gene3D" id="3.20.20.60">
    <property type="entry name" value="Phosphoenolpyruvate-binding domains"/>
    <property type="match status" value="1"/>
</dbReference>
<evidence type="ECO:0000256" key="10">
    <source>
        <dbReference type="ARBA" id="ARBA00022842"/>
    </source>
</evidence>
<keyword evidence="9" id="KW-0067">ATP-binding</keyword>
<evidence type="ECO:0000259" key="14">
    <source>
        <dbReference type="Pfam" id="PF00224"/>
    </source>
</evidence>
<sequence length="353" mass="39258">MLVVEKHEEKLVCRVQNSGLIKNRKSVNTPGARLERLEPISEKDREFIKFSTENNIDYIAHSFVRNKDDVLAIQALLDHYGSPAKIVAKIENREGVENIYEILEASFAIMIARGDMGIEIPFEEVPIAQRRIIEACQLHAAPVITATQMLHTMIENPRPTRAEVSDIANAIYQGTDAVMLSGETAYGKYPLQSVQTQTRIAVAIEADKPTFTDHPVFRDKKLTRNYLAKAAAGAIKELDIKAVIVDTMTGRSARILSAYRCKVPVFVRTTDEVIMRSLALCYGVHGSLMRKPANSANEFIVMALEDLKKDGHLKGEDLVVLLVGTPHRDMEQGTELLEINSVDNAIASHKNSP</sequence>
<name>A0AAW2H8R0_9NEOP</name>
<dbReference type="AlphaFoldDB" id="A0AAW2H8R0"/>
<organism evidence="16">
    <name type="scientific">Menopon gallinae</name>
    <name type="common">poultry shaft louse</name>
    <dbReference type="NCBI Taxonomy" id="328185"/>
    <lineage>
        <taxon>Eukaryota</taxon>
        <taxon>Metazoa</taxon>
        <taxon>Ecdysozoa</taxon>
        <taxon>Arthropoda</taxon>
        <taxon>Hexapoda</taxon>
        <taxon>Insecta</taxon>
        <taxon>Pterygota</taxon>
        <taxon>Neoptera</taxon>
        <taxon>Paraneoptera</taxon>
        <taxon>Psocodea</taxon>
        <taxon>Troctomorpha</taxon>
        <taxon>Phthiraptera</taxon>
        <taxon>Amblycera</taxon>
        <taxon>Menoponidae</taxon>
        <taxon>Menopon</taxon>
    </lineage>
</organism>
<evidence type="ECO:0000259" key="15">
    <source>
        <dbReference type="Pfam" id="PF02887"/>
    </source>
</evidence>
<dbReference type="PRINTS" id="PR01050">
    <property type="entry name" value="PYRUVTKNASE"/>
</dbReference>
<feature type="domain" description="Pyruvate kinase barrel" evidence="14">
    <location>
        <begin position="3"/>
        <end position="194"/>
    </location>
</feature>
<evidence type="ECO:0000256" key="1">
    <source>
        <dbReference type="ARBA" id="ARBA00001958"/>
    </source>
</evidence>
<keyword evidence="5 13" id="KW-0808">Transferase</keyword>
<dbReference type="Pfam" id="PF00224">
    <property type="entry name" value="PK"/>
    <property type="match status" value="1"/>
</dbReference>
<dbReference type="GO" id="GO:0004743">
    <property type="term" value="F:pyruvate kinase activity"/>
    <property type="evidence" value="ECO:0007669"/>
    <property type="project" value="UniProtKB-EC"/>
</dbReference>
<dbReference type="InterPro" id="IPR015795">
    <property type="entry name" value="Pyrv_Knase_C"/>
</dbReference>
<dbReference type="NCBIfam" id="TIGR01064">
    <property type="entry name" value="pyruv_kin"/>
    <property type="match status" value="1"/>
</dbReference>
<evidence type="ECO:0000256" key="12">
    <source>
        <dbReference type="ARBA" id="ARBA00023317"/>
    </source>
</evidence>
<dbReference type="GO" id="GO:0005524">
    <property type="term" value="F:ATP binding"/>
    <property type="evidence" value="ECO:0007669"/>
    <property type="project" value="UniProtKB-KW"/>
</dbReference>
<dbReference type="Gene3D" id="3.40.1380.20">
    <property type="entry name" value="Pyruvate kinase, C-terminal domain"/>
    <property type="match status" value="1"/>
</dbReference>
<dbReference type="SUPFAM" id="SSF52935">
    <property type="entry name" value="PK C-terminal domain-like"/>
    <property type="match status" value="1"/>
</dbReference>
<dbReference type="Pfam" id="PF02887">
    <property type="entry name" value="PK_C"/>
    <property type="match status" value="1"/>
</dbReference>
<dbReference type="InterPro" id="IPR018209">
    <property type="entry name" value="Pyrv_Knase_AS"/>
</dbReference>
<dbReference type="InterPro" id="IPR011037">
    <property type="entry name" value="Pyrv_Knase-like_insert_dom_sf"/>
</dbReference>
<dbReference type="InterPro" id="IPR040442">
    <property type="entry name" value="Pyrv_kinase-like_dom_sf"/>
</dbReference>
<dbReference type="GO" id="GO:0030955">
    <property type="term" value="F:potassium ion binding"/>
    <property type="evidence" value="ECO:0007669"/>
    <property type="project" value="InterPro"/>
</dbReference>
<comment type="cofactor">
    <cofactor evidence="1">
        <name>K(+)</name>
        <dbReference type="ChEBI" id="CHEBI:29103"/>
    </cofactor>
</comment>
<comment type="catalytic activity">
    <reaction evidence="13">
        <text>pyruvate + ATP = phosphoenolpyruvate + ADP + H(+)</text>
        <dbReference type="Rhea" id="RHEA:18157"/>
        <dbReference type="ChEBI" id="CHEBI:15361"/>
        <dbReference type="ChEBI" id="CHEBI:15378"/>
        <dbReference type="ChEBI" id="CHEBI:30616"/>
        <dbReference type="ChEBI" id="CHEBI:58702"/>
        <dbReference type="ChEBI" id="CHEBI:456216"/>
        <dbReference type="EC" id="2.7.1.40"/>
    </reaction>
</comment>
<evidence type="ECO:0000256" key="3">
    <source>
        <dbReference type="ARBA" id="ARBA00008663"/>
    </source>
</evidence>
<dbReference type="EMBL" id="JARGDH010000006">
    <property type="protein sequence ID" value="KAL0266183.1"/>
    <property type="molecule type" value="Genomic_DNA"/>
</dbReference>
<dbReference type="SUPFAM" id="SSF51621">
    <property type="entry name" value="Phosphoenolpyruvate/pyruvate domain"/>
    <property type="match status" value="1"/>
</dbReference>
<keyword evidence="8 13" id="KW-0418">Kinase</keyword>
<dbReference type="SUPFAM" id="SSF50800">
    <property type="entry name" value="PK beta-barrel domain-like"/>
    <property type="match status" value="1"/>
</dbReference>
<dbReference type="InterPro" id="IPR015806">
    <property type="entry name" value="Pyrv_Knase_insert_dom_sf"/>
</dbReference>
<dbReference type="InterPro" id="IPR036918">
    <property type="entry name" value="Pyrv_Knase_C_sf"/>
</dbReference>
<evidence type="ECO:0000256" key="5">
    <source>
        <dbReference type="ARBA" id="ARBA00022679"/>
    </source>
</evidence>
<comment type="pathway">
    <text evidence="2 13">Carbohydrate degradation; glycolysis; pyruvate from D-glyceraldehyde 3-phosphate: step 5/5.</text>
</comment>
<dbReference type="InterPro" id="IPR001697">
    <property type="entry name" value="Pyr_Knase"/>
</dbReference>